<dbReference type="EMBL" id="JAPFFF010000018">
    <property type="protein sequence ID" value="KAK8860590.1"/>
    <property type="molecule type" value="Genomic_DNA"/>
</dbReference>
<sequence length="343" mass="39253">MNLFFDSYFQNRLNITFTIDTSPAFTSYAREVLDTKRPVVVVDEPIKGTYQISLLNDNKTVSHNGIRLAVVGEFRSYNNEVYGQFFCRYISIAPPGVITQTINGSFNFDDANLPTDTYYGKTLQAIYAVQIQIKKLTSFAVVRELQFYVLGFDVKNPIKVSRNVIGISNLLRFEVYLPNEQVEINSALIGQIYFVYVKMKIISLKLQIINQEYYEDEKIRIRNETVLCNFEVLDGSPARGTRVPFRIFLKSFNLSRFLNFSGSQLLSRIVAKVIVVDSDGQEYSKLLHVSFVLTEPENIEESEKDLTEGKHILDNKREDRHETAPLISPKNEDTEEAASPCTE</sequence>
<dbReference type="Pfam" id="PF03643">
    <property type="entry name" value="Vps26"/>
    <property type="match status" value="1"/>
</dbReference>
<organism evidence="3 4">
    <name type="scientific">Tritrichomonas musculus</name>
    <dbReference type="NCBI Taxonomy" id="1915356"/>
    <lineage>
        <taxon>Eukaryota</taxon>
        <taxon>Metamonada</taxon>
        <taxon>Parabasalia</taxon>
        <taxon>Tritrichomonadida</taxon>
        <taxon>Tritrichomonadidae</taxon>
        <taxon>Tritrichomonas</taxon>
    </lineage>
</organism>
<dbReference type="Gene3D" id="2.60.40.640">
    <property type="match status" value="2"/>
</dbReference>
<feature type="compositionally biased region" description="Basic and acidic residues" evidence="2">
    <location>
        <begin position="304"/>
        <end position="323"/>
    </location>
</feature>
<evidence type="ECO:0000313" key="4">
    <source>
        <dbReference type="Proteomes" id="UP001470230"/>
    </source>
</evidence>
<dbReference type="InterPro" id="IPR028934">
    <property type="entry name" value="Vps26-related"/>
</dbReference>
<gene>
    <name evidence="3" type="ORF">M9Y10_012255</name>
</gene>
<protein>
    <recommendedName>
        <fullName evidence="5">Vacuolar protein sorting-associated protein 26</fullName>
    </recommendedName>
</protein>
<accession>A0ABR2IC20</accession>
<dbReference type="InterPro" id="IPR014752">
    <property type="entry name" value="Arrestin-like_C"/>
</dbReference>
<reference evidence="3 4" key="1">
    <citation type="submission" date="2024-04" db="EMBL/GenBank/DDBJ databases">
        <title>Tritrichomonas musculus Genome.</title>
        <authorList>
            <person name="Alves-Ferreira E."/>
            <person name="Grigg M."/>
            <person name="Lorenzi H."/>
            <person name="Galac M."/>
        </authorList>
    </citation>
    <scope>NUCLEOTIDE SEQUENCE [LARGE SCALE GENOMIC DNA]</scope>
    <source>
        <strain evidence="3 4">EAF2021</strain>
    </source>
</reference>
<evidence type="ECO:0000256" key="2">
    <source>
        <dbReference type="SAM" id="MobiDB-lite"/>
    </source>
</evidence>
<name>A0ABR2IC20_9EUKA</name>
<evidence type="ECO:0000313" key="3">
    <source>
        <dbReference type="EMBL" id="KAK8860590.1"/>
    </source>
</evidence>
<comment type="similarity">
    <text evidence="1">Belongs to the VPS26 family.</text>
</comment>
<dbReference type="PANTHER" id="PTHR12233">
    <property type="entry name" value="VACUOLAR PROTEIN SORTING 26 RELATED"/>
    <property type="match status" value="1"/>
</dbReference>
<proteinExistence type="inferred from homology"/>
<keyword evidence="4" id="KW-1185">Reference proteome</keyword>
<evidence type="ECO:0008006" key="5">
    <source>
        <dbReference type="Google" id="ProtNLM"/>
    </source>
</evidence>
<feature type="region of interest" description="Disordered" evidence="2">
    <location>
        <begin position="300"/>
        <end position="343"/>
    </location>
</feature>
<dbReference type="Proteomes" id="UP001470230">
    <property type="component" value="Unassembled WGS sequence"/>
</dbReference>
<comment type="caution">
    <text evidence="3">The sequence shown here is derived from an EMBL/GenBank/DDBJ whole genome shotgun (WGS) entry which is preliminary data.</text>
</comment>
<evidence type="ECO:0000256" key="1">
    <source>
        <dbReference type="ARBA" id="ARBA00009100"/>
    </source>
</evidence>